<dbReference type="InterPro" id="IPR025644">
    <property type="entry name" value="DUF4344"/>
</dbReference>
<dbReference type="AlphaFoldDB" id="A0A317E7G2"/>
<keyword evidence="1" id="KW-0732">Signal</keyword>
<evidence type="ECO:0008006" key="4">
    <source>
        <dbReference type="Google" id="ProtNLM"/>
    </source>
</evidence>
<organism evidence="2 3">
    <name type="scientific">Zavarzinia aquatilis</name>
    <dbReference type="NCBI Taxonomy" id="2211142"/>
    <lineage>
        <taxon>Bacteria</taxon>
        <taxon>Pseudomonadati</taxon>
        <taxon>Pseudomonadota</taxon>
        <taxon>Alphaproteobacteria</taxon>
        <taxon>Rhodospirillales</taxon>
        <taxon>Zavarziniaceae</taxon>
        <taxon>Zavarzinia</taxon>
    </lineage>
</organism>
<feature type="signal peptide" evidence="1">
    <location>
        <begin position="1"/>
        <end position="20"/>
    </location>
</feature>
<accession>A0A317E7G2</accession>
<evidence type="ECO:0000313" key="3">
    <source>
        <dbReference type="Proteomes" id="UP000245461"/>
    </source>
</evidence>
<keyword evidence="3" id="KW-1185">Reference proteome</keyword>
<dbReference type="Pfam" id="PF14247">
    <property type="entry name" value="DUF4344"/>
    <property type="match status" value="2"/>
</dbReference>
<evidence type="ECO:0000313" key="2">
    <source>
        <dbReference type="EMBL" id="PWR21343.1"/>
    </source>
</evidence>
<proteinExistence type="predicted"/>
<name>A0A317E7G2_9PROT</name>
<dbReference type="EMBL" id="QGLE01000007">
    <property type="protein sequence ID" value="PWR21343.1"/>
    <property type="molecule type" value="Genomic_DNA"/>
</dbReference>
<reference evidence="2 3" key="1">
    <citation type="submission" date="2018-05" db="EMBL/GenBank/DDBJ databases">
        <title>Zavarzinia sp. HR-AS.</title>
        <authorList>
            <person name="Lee Y."/>
            <person name="Jeon C.O."/>
        </authorList>
    </citation>
    <scope>NUCLEOTIDE SEQUENCE [LARGE SCALE GENOMIC DNA]</scope>
    <source>
        <strain evidence="2 3">HR-AS</strain>
    </source>
</reference>
<feature type="chain" id="PRO_5016244729" description="Metallopeptidase" evidence="1">
    <location>
        <begin position="21"/>
        <end position="301"/>
    </location>
</feature>
<dbReference type="RefSeq" id="WP_109906454.1">
    <property type="nucleotide sequence ID" value="NZ_QGLE01000007.1"/>
</dbReference>
<comment type="caution">
    <text evidence="2">The sequence shown here is derived from an EMBL/GenBank/DDBJ whole genome shotgun (WGS) entry which is preliminary data.</text>
</comment>
<dbReference type="Proteomes" id="UP000245461">
    <property type="component" value="Unassembled WGS sequence"/>
</dbReference>
<gene>
    <name evidence="2" type="ORF">DKG74_12935</name>
</gene>
<dbReference type="OrthoDB" id="935695at2"/>
<evidence type="ECO:0000256" key="1">
    <source>
        <dbReference type="SAM" id="SignalP"/>
    </source>
</evidence>
<protein>
    <recommendedName>
        <fullName evidence="4">Metallopeptidase</fullName>
    </recommendedName>
</protein>
<sequence length="301" mass="33458">MIRRLCLLFLLLLGAAPAAAEPRPLDAGDRLFIQANVQWTVGHEIGHALIDQLQLPVFGREEDAADMLGALLLVLRRDAGLQPDFRERLKAIADGWLLEWLDDLKLDSSIPYWDQHSLDIQRLFTFTCLIFGSDPEHLRDLADTATLPVERALYCPDEYALAARSIDWVSQHYGRPAGEMPAPGAGRFRVTYETGGASRVRDLIEIVQADPFVQEAADRLSERLRLPRDIGIVFTDCGNPDAFYNANTVEIVICYGLLEHFADYARRRHDPAPGRSLCDVPVTGMPAGRRYGCSAPAPPAP</sequence>